<dbReference type="EMBL" id="NIRI02000042">
    <property type="protein sequence ID" value="KAG5447543.1"/>
    <property type="molecule type" value="Genomic_DNA"/>
</dbReference>
<gene>
    <name evidence="1" type="ORF">CSKR_101315</name>
</gene>
<dbReference type="InterPro" id="IPR000884">
    <property type="entry name" value="TSP1_rpt"/>
</dbReference>
<dbReference type="InterPro" id="IPR001212">
    <property type="entry name" value="Somatomedin_B_dom"/>
</dbReference>
<protein>
    <submittedName>
        <fullName evidence="1">Somatomedin-B and thrombospondin type-1 domain-containing protein</fullName>
    </submittedName>
</protein>
<dbReference type="SMART" id="SM00209">
    <property type="entry name" value="TSP1"/>
    <property type="match status" value="1"/>
</dbReference>
<dbReference type="STRING" id="79923.G7YNG5"/>
<dbReference type="InterPro" id="IPR036024">
    <property type="entry name" value="Somatomedin_B-like_dom_sf"/>
</dbReference>
<dbReference type="Pfam" id="PF01033">
    <property type="entry name" value="Somatomedin_B"/>
    <property type="match status" value="1"/>
</dbReference>
<dbReference type="Gene3D" id="2.20.100.10">
    <property type="entry name" value="Thrombospondin type-1 (TSP1) repeat"/>
    <property type="match status" value="1"/>
</dbReference>
<dbReference type="InterPro" id="IPR039942">
    <property type="entry name" value="SBSPO"/>
</dbReference>
<organism evidence="1 2">
    <name type="scientific">Clonorchis sinensis</name>
    <name type="common">Chinese liver fluke</name>
    <dbReference type="NCBI Taxonomy" id="79923"/>
    <lineage>
        <taxon>Eukaryota</taxon>
        <taxon>Metazoa</taxon>
        <taxon>Spiralia</taxon>
        <taxon>Lophotrochozoa</taxon>
        <taxon>Platyhelminthes</taxon>
        <taxon>Trematoda</taxon>
        <taxon>Digenea</taxon>
        <taxon>Opisthorchiida</taxon>
        <taxon>Opisthorchiata</taxon>
        <taxon>Opisthorchiidae</taxon>
        <taxon>Clonorchis</taxon>
    </lineage>
</organism>
<dbReference type="PROSITE" id="PS50092">
    <property type="entry name" value="TSP1"/>
    <property type="match status" value="1"/>
</dbReference>
<proteinExistence type="predicted"/>
<dbReference type="SUPFAM" id="SSF82895">
    <property type="entry name" value="TSP-1 type 1 repeat"/>
    <property type="match status" value="1"/>
</dbReference>
<name>A0A8T1MEG4_CLOSI</name>
<dbReference type="PROSITE" id="PS00524">
    <property type="entry name" value="SMB_1"/>
    <property type="match status" value="1"/>
</dbReference>
<comment type="caution">
    <text evidence="1">The sequence shown here is derived from an EMBL/GenBank/DDBJ whole genome shotgun (WGS) entry which is preliminary data.</text>
</comment>
<dbReference type="PANTHER" id="PTHR20920:SF5">
    <property type="entry name" value="SMB DOMAIN-CONTAINING PROTEIN"/>
    <property type="match status" value="1"/>
</dbReference>
<dbReference type="InterPro" id="IPR036383">
    <property type="entry name" value="TSP1_rpt_sf"/>
</dbReference>
<evidence type="ECO:0000313" key="2">
    <source>
        <dbReference type="Proteomes" id="UP000286415"/>
    </source>
</evidence>
<dbReference type="SUPFAM" id="SSF90188">
    <property type="entry name" value="Somatomedin B domain"/>
    <property type="match status" value="1"/>
</dbReference>
<reference evidence="1 2" key="2">
    <citation type="journal article" date="2021" name="Genomics">
        <title>High-quality reference genome for Clonorchis sinensis.</title>
        <authorList>
            <person name="Young N.D."/>
            <person name="Stroehlein A.J."/>
            <person name="Kinkar L."/>
            <person name="Wang T."/>
            <person name="Sohn W.M."/>
            <person name="Chang B.C.H."/>
            <person name="Kaur P."/>
            <person name="Weisz D."/>
            <person name="Dudchenko O."/>
            <person name="Aiden E.L."/>
            <person name="Korhonen P.K."/>
            <person name="Gasser R.B."/>
        </authorList>
    </citation>
    <scope>NUCLEOTIDE SEQUENCE [LARGE SCALE GENOMIC DNA]</scope>
    <source>
        <strain evidence="1">Cs-k2</strain>
    </source>
</reference>
<evidence type="ECO:0000313" key="1">
    <source>
        <dbReference type="EMBL" id="KAG5447543.1"/>
    </source>
</evidence>
<dbReference type="Pfam" id="PF19028">
    <property type="entry name" value="TSP1_spondin"/>
    <property type="match status" value="1"/>
</dbReference>
<dbReference type="Gene3D" id="4.10.410.20">
    <property type="match status" value="1"/>
</dbReference>
<dbReference type="PROSITE" id="PS50958">
    <property type="entry name" value="SMB_2"/>
    <property type="match status" value="1"/>
</dbReference>
<reference evidence="1 2" key="1">
    <citation type="journal article" date="2018" name="Biotechnol. Adv.">
        <title>Improved genomic resources and new bioinformatic workflow for the carcinogenic parasite Clonorchis sinensis: Biotechnological implications.</title>
        <authorList>
            <person name="Wang D."/>
            <person name="Korhonen P.K."/>
            <person name="Gasser R.B."/>
            <person name="Young N.D."/>
        </authorList>
    </citation>
    <scope>NUCLEOTIDE SEQUENCE [LARGE SCALE GENOMIC DNA]</scope>
    <source>
        <strain evidence="1">Cs-k2</strain>
    </source>
</reference>
<dbReference type="Proteomes" id="UP000286415">
    <property type="component" value="Unassembled WGS sequence"/>
</dbReference>
<dbReference type="OrthoDB" id="98591at2759"/>
<accession>A0A8T1MEG4</accession>
<sequence length="402" mass="46424">MYWLIAATILLLGDRSLLEVQASCKTGSGLAMCCRGRQPSCCSYTYDNGGNYSSRYQYCRYSPGTVFSLRSDLRTCFCDEHCTLTNDCCPDYRELCHKPAIDCTVSNWGPWSECNHQCGAGVRIRRRRVTHPAVNGGRHCPVLEETTPCQGTKCISRRVGRSGTLMIPFMNQVRSEVAHLLPMRSDVLRLTRRWDMRFDERRKLYLGRLIQQNKTEEPEPDPYCAVYEITHTNPACQMHNILWHYNRPSRLYDQRPNEYAWGRRNQGWPSRNSQSNGRSPEDIYTFNRNPYVSAAYRRVRRSYRSSRFGNDEPADLGTSEDWRQAWTSHSALLQQGQHICVTCYPSYMREELGFRCSGTGLLNIETRWRALRTADCHGKFRMLSIPQRACTCGRGTGSFIFV</sequence>
<dbReference type="PANTHER" id="PTHR20920">
    <property type="entry name" value="RPE-SPONDIN"/>
    <property type="match status" value="1"/>
</dbReference>
<dbReference type="InterPro" id="IPR044004">
    <property type="entry name" value="TSP1_spondin_dom"/>
</dbReference>
<keyword evidence="2" id="KW-1185">Reference proteome</keyword>